<gene>
    <name evidence="2" type="ORF">ACFOW6_11315</name>
</gene>
<evidence type="ECO:0000259" key="1">
    <source>
        <dbReference type="Pfam" id="PF13304"/>
    </source>
</evidence>
<dbReference type="EMBL" id="JBHSCW010000006">
    <property type="protein sequence ID" value="MFC4352131.1"/>
    <property type="molecule type" value="Genomic_DNA"/>
</dbReference>
<dbReference type="Gene3D" id="3.40.50.300">
    <property type="entry name" value="P-loop containing nucleotide triphosphate hydrolases"/>
    <property type="match status" value="1"/>
</dbReference>
<dbReference type="InterPro" id="IPR027417">
    <property type="entry name" value="P-loop_NTPase"/>
</dbReference>
<dbReference type="Proteomes" id="UP001595799">
    <property type="component" value="Unassembled WGS sequence"/>
</dbReference>
<keyword evidence="3" id="KW-1185">Reference proteome</keyword>
<proteinExistence type="predicted"/>
<dbReference type="RefSeq" id="WP_382422481.1">
    <property type="nucleotide sequence ID" value="NZ_JBHSCW010000006.1"/>
</dbReference>
<evidence type="ECO:0000313" key="2">
    <source>
        <dbReference type="EMBL" id="MFC4352131.1"/>
    </source>
</evidence>
<evidence type="ECO:0000313" key="3">
    <source>
        <dbReference type="Proteomes" id="UP001595799"/>
    </source>
</evidence>
<dbReference type="Pfam" id="PF13304">
    <property type="entry name" value="AAA_21"/>
    <property type="match status" value="1"/>
</dbReference>
<dbReference type="PANTHER" id="PTHR43581:SF2">
    <property type="entry name" value="EXCINUCLEASE ATPASE SUBUNIT"/>
    <property type="match status" value="1"/>
</dbReference>
<dbReference type="SUPFAM" id="SSF52540">
    <property type="entry name" value="P-loop containing nucleoside triphosphate hydrolases"/>
    <property type="match status" value="1"/>
</dbReference>
<dbReference type="InterPro" id="IPR051396">
    <property type="entry name" value="Bact_Antivir_Def_Nuclease"/>
</dbReference>
<sequence length="537" mass="60345">MPDKNTEEYIGRDGAIQMRFVVKFRSGKSPTINRYPHAVLVQDNWDDYGYKTTFQVTLHLSADESYELGNIKIIQTGRSSGYTEMPKRAFRELPASHASLGADLDYYETIYKLGRDVFEPYLKGLRDVAIDDEIKAGVEDTEAYQVSLLRFSGAKRTIADASRLLRADASPARRRSAGFKVKFKTRVARNSNAFTIEFDFQRRGRLPNRINALIGYNGTGKTRLLSNLAIVASGFGYGSKKDILEDAAGRFVGNAPPFKTVVVVSYSAFDTFVIPGGTEEEKERLQDSGEIFGYVYCGLRERSDDDAPDDEQAYRLRTPSEIEAEFLAALKRVREADRLENLLEVLKPLLRDPSFQRIGLTQLYANRDDEDLAELFRGLSSGHKVVLKIVTELTARISGSEPTLVLIDEPESHLHPPLLAAFLKSVRDCLEAFDGYAIIATHSPVVLQETPAKYVHVLRRLADQNRVVSPSVETFAENIGVITQEVFNLGDDSTDWHETLKALARRNTLEEIEEAFGRKLGFAARSYVLSIRDEMEE</sequence>
<comment type="caution">
    <text evidence="2">The sequence shown here is derived from an EMBL/GenBank/DDBJ whole genome shotgun (WGS) entry which is preliminary data.</text>
</comment>
<organism evidence="2 3">
    <name type="scientific">Fodinicurvata halophila</name>
    <dbReference type="NCBI Taxonomy" id="1419723"/>
    <lineage>
        <taxon>Bacteria</taxon>
        <taxon>Pseudomonadati</taxon>
        <taxon>Pseudomonadota</taxon>
        <taxon>Alphaproteobacteria</taxon>
        <taxon>Rhodospirillales</taxon>
        <taxon>Rhodovibrionaceae</taxon>
        <taxon>Fodinicurvata</taxon>
    </lineage>
</organism>
<protein>
    <submittedName>
        <fullName evidence="2">AAA family ATPase</fullName>
    </submittedName>
</protein>
<name>A0ABV8ULH3_9PROT</name>
<reference evidence="3" key="1">
    <citation type="journal article" date="2019" name="Int. J. Syst. Evol. Microbiol.">
        <title>The Global Catalogue of Microorganisms (GCM) 10K type strain sequencing project: providing services to taxonomists for standard genome sequencing and annotation.</title>
        <authorList>
            <consortium name="The Broad Institute Genomics Platform"/>
            <consortium name="The Broad Institute Genome Sequencing Center for Infectious Disease"/>
            <person name="Wu L."/>
            <person name="Ma J."/>
        </authorList>
    </citation>
    <scope>NUCLEOTIDE SEQUENCE [LARGE SCALE GENOMIC DNA]</scope>
    <source>
        <strain evidence="3">CECT 8472</strain>
    </source>
</reference>
<accession>A0ABV8ULH3</accession>
<feature type="domain" description="ATPase AAA-type core" evidence="1">
    <location>
        <begin position="210"/>
        <end position="447"/>
    </location>
</feature>
<dbReference type="PANTHER" id="PTHR43581">
    <property type="entry name" value="ATP/GTP PHOSPHATASE"/>
    <property type="match status" value="1"/>
</dbReference>
<dbReference type="InterPro" id="IPR003959">
    <property type="entry name" value="ATPase_AAA_core"/>
</dbReference>